<name>A0A0E0HWS9_ORYNI</name>
<protein>
    <recommendedName>
        <fullName evidence="5">Peroxidase</fullName>
    </recommendedName>
</protein>
<dbReference type="SUPFAM" id="SSF48113">
    <property type="entry name" value="Heme-dependent peroxidases"/>
    <property type="match status" value="1"/>
</dbReference>
<dbReference type="GO" id="GO:0006979">
    <property type="term" value="P:response to oxidative stress"/>
    <property type="evidence" value="ECO:0007669"/>
    <property type="project" value="InterPro"/>
</dbReference>
<dbReference type="PROSITE" id="PS00436">
    <property type="entry name" value="PEROXIDASE_2"/>
    <property type="match status" value="1"/>
</dbReference>
<organism evidence="3">
    <name type="scientific">Oryza nivara</name>
    <name type="common">Indian wild rice</name>
    <name type="synonym">Oryza sativa f. spontanea</name>
    <dbReference type="NCBI Taxonomy" id="4536"/>
    <lineage>
        <taxon>Eukaryota</taxon>
        <taxon>Viridiplantae</taxon>
        <taxon>Streptophyta</taxon>
        <taxon>Embryophyta</taxon>
        <taxon>Tracheophyta</taxon>
        <taxon>Spermatophyta</taxon>
        <taxon>Magnoliopsida</taxon>
        <taxon>Liliopsida</taxon>
        <taxon>Poales</taxon>
        <taxon>Poaceae</taxon>
        <taxon>BOP clade</taxon>
        <taxon>Oryzoideae</taxon>
        <taxon>Oryzeae</taxon>
        <taxon>Oryzinae</taxon>
        <taxon>Oryza</taxon>
    </lineage>
</organism>
<dbReference type="HOGENOM" id="CLU_010543_5_0_1"/>
<dbReference type="InterPro" id="IPR010255">
    <property type="entry name" value="Haem_peroxidase_sf"/>
</dbReference>
<feature type="chain" id="PRO_5002362433" description="Peroxidase" evidence="2">
    <location>
        <begin position="35"/>
        <end position="80"/>
    </location>
</feature>
<dbReference type="AlphaFoldDB" id="A0A0E0HWS9"/>
<evidence type="ECO:0000313" key="4">
    <source>
        <dbReference type="Proteomes" id="UP000006591"/>
    </source>
</evidence>
<reference evidence="3" key="2">
    <citation type="submission" date="2018-04" db="EMBL/GenBank/DDBJ databases">
        <title>OnivRS2 (Oryza nivara Reference Sequence Version 2).</title>
        <authorList>
            <person name="Zhang J."/>
            <person name="Kudrna D."/>
            <person name="Lee S."/>
            <person name="Talag J."/>
            <person name="Rajasekar S."/>
            <person name="Welchert J."/>
            <person name="Hsing Y.-I."/>
            <person name="Wing R.A."/>
        </authorList>
    </citation>
    <scope>NUCLEOTIDE SEQUENCE [LARGE SCALE GENOMIC DNA]</scope>
    <source>
        <strain evidence="3">SL10</strain>
    </source>
</reference>
<dbReference type="GO" id="GO:0004601">
    <property type="term" value="F:peroxidase activity"/>
    <property type="evidence" value="ECO:0007669"/>
    <property type="project" value="InterPro"/>
</dbReference>
<dbReference type="STRING" id="4536.A0A0E0HWS9"/>
<dbReference type="GO" id="GO:0020037">
    <property type="term" value="F:heme binding"/>
    <property type="evidence" value="ECO:0007669"/>
    <property type="project" value="InterPro"/>
</dbReference>
<sequence>MCSAARGVRRHGSPVIIAWAILFFSIASLSLSEAQLQVGYYNYSCPRADAAILRDPGNGPGLVRLFFHDCFVIEMAENAL</sequence>
<keyword evidence="1" id="KW-0106">Calcium</keyword>
<accession>A0A0E0HWS9</accession>
<evidence type="ECO:0000256" key="2">
    <source>
        <dbReference type="SAM" id="SignalP"/>
    </source>
</evidence>
<keyword evidence="4" id="KW-1185">Reference proteome</keyword>
<dbReference type="Gene3D" id="1.10.520.10">
    <property type="match status" value="1"/>
</dbReference>
<dbReference type="InterPro" id="IPR019794">
    <property type="entry name" value="Peroxidases_AS"/>
</dbReference>
<dbReference type="EnsemblPlants" id="ONIVA07G02100.1">
    <property type="protein sequence ID" value="ONIVA07G02100.1"/>
    <property type="gene ID" value="ONIVA07G02100"/>
</dbReference>
<evidence type="ECO:0000256" key="1">
    <source>
        <dbReference type="ARBA" id="ARBA00022837"/>
    </source>
</evidence>
<dbReference type="Gramene" id="ONIVA07G02100.1">
    <property type="protein sequence ID" value="ONIVA07G02100.1"/>
    <property type="gene ID" value="ONIVA07G02100"/>
</dbReference>
<proteinExistence type="predicted"/>
<evidence type="ECO:0000313" key="3">
    <source>
        <dbReference type="EnsemblPlants" id="ONIVA07G02100.1"/>
    </source>
</evidence>
<reference evidence="3" key="1">
    <citation type="submission" date="2015-04" db="UniProtKB">
        <authorList>
            <consortium name="EnsemblPlants"/>
        </authorList>
    </citation>
    <scope>IDENTIFICATION</scope>
    <source>
        <strain evidence="3">SL10</strain>
    </source>
</reference>
<evidence type="ECO:0008006" key="5">
    <source>
        <dbReference type="Google" id="ProtNLM"/>
    </source>
</evidence>
<feature type="signal peptide" evidence="2">
    <location>
        <begin position="1"/>
        <end position="34"/>
    </location>
</feature>
<keyword evidence="2" id="KW-0732">Signal</keyword>
<dbReference type="Proteomes" id="UP000006591">
    <property type="component" value="Chromosome 7"/>
</dbReference>